<dbReference type="Proteomes" id="UP000177199">
    <property type="component" value="Unassembled WGS sequence"/>
</dbReference>
<evidence type="ECO:0000313" key="3">
    <source>
        <dbReference type="Proteomes" id="UP000177199"/>
    </source>
</evidence>
<comment type="caution">
    <text evidence="2">The sequence shown here is derived from an EMBL/GenBank/DDBJ whole genome shotgun (WGS) entry which is preliminary data.</text>
</comment>
<reference evidence="2 3" key="1">
    <citation type="journal article" date="2016" name="Nat. Commun.">
        <title>Thousands of microbial genomes shed light on interconnected biogeochemical processes in an aquifer system.</title>
        <authorList>
            <person name="Anantharaman K."/>
            <person name="Brown C.T."/>
            <person name="Hug L.A."/>
            <person name="Sharon I."/>
            <person name="Castelle C.J."/>
            <person name="Probst A.J."/>
            <person name="Thomas B.C."/>
            <person name="Singh A."/>
            <person name="Wilkins M.J."/>
            <person name="Karaoz U."/>
            <person name="Brodie E.L."/>
            <person name="Williams K.H."/>
            <person name="Hubbard S.S."/>
            <person name="Banfield J.F."/>
        </authorList>
    </citation>
    <scope>NUCLEOTIDE SEQUENCE [LARGE SCALE GENOMIC DNA]</scope>
</reference>
<gene>
    <name evidence="2" type="ORF">A3F29_01985</name>
</gene>
<keyword evidence="1" id="KW-0472">Membrane</keyword>
<name>A0A1F7HIS4_9BACT</name>
<proteinExistence type="predicted"/>
<sequence length="76" mass="8220">MSAESPKSRILRQIDVYKKRSKRRVIAGAALETAAGAAAFVEPFVGGVIAIFGLISFLDAGWHFIAAKQLKHDAHI</sequence>
<organism evidence="2 3">
    <name type="scientific">Candidatus Roizmanbacteria bacterium RIFCSPHIGHO2_12_FULL_33_9</name>
    <dbReference type="NCBI Taxonomy" id="1802045"/>
    <lineage>
        <taxon>Bacteria</taxon>
        <taxon>Candidatus Roizmaniibacteriota</taxon>
    </lineage>
</organism>
<protein>
    <submittedName>
        <fullName evidence="2">Uncharacterized protein</fullName>
    </submittedName>
</protein>
<feature type="transmembrane region" description="Helical" evidence="1">
    <location>
        <begin position="47"/>
        <end position="66"/>
    </location>
</feature>
<keyword evidence="1" id="KW-0812">Transmembrane</keyword>
<evidence type="ECO:0000256" key="1">
    <source>
        <dbReference type="SAM" id="Phobius"/>
    </source>
</evidence>
<evidence type="ECO:0000313" key="2">
    <source>
        <dbReference type="EMBL" id="OGK31137.1"/>
    </source>
</evidence>
<dbReference type="EMBL" id="MFZV01000019">
    <property type="protein sequence ID" value="OGK31137.1"/>
    <property type="molecule type" value="Genomic_DNA"/>
</dbReference>
<keyword evidence="1" id="KW-1133">Transmembrane helix</keyword>
<dbReference type="AlphaFoldDB" id="A0A1F7HIS4"/>
<accession>A0A1F7HIS4</accession>